<protein>
    <recommendedName>
        <fullName evidence="4">Secreted protein</fullName>
    </recommendedName>
</protein>
<reference evidence="2" key="1">
    <citation type="submission" date="2018-04" db="EMBL/GenBank/DDBJ databases">
        <title>Whole genome sequencing of Hypsizygus marmoreus.</title>
        <authorList>
            <person name="Choi I.-G."/>
            <person name="Min B."/>
            <person name="Kim J.-G."/>
            <person name="Kim S."/>
            <person name="Oh Y.-L."/>
            <person name="Kong W.-S."/>
            <person name="Park H."/>
            <person name="Jeong J."/>
            <person name="Song E.-S."/>
        </authorList>
    </citation>
    <scope>NUCLEOTIDE SEQUENCE [LARGE SCALE GENOMIC DNA]</scope>
    <source>
        <strain evidence="2">51987-8</strain>
    </source>
</reference>
<dbReference type="EMBL" id="LUEZ02000041">
    <property type="protein sequence ID" value="RDB25262.1"/>
    <property type="molecule type" value="Genomic_DNA"/>
</dbReference>
<keyword evidence="1" id="KW-0732">Signal</keyword>
<proteinExistence type="predicted"/>
<dbReference type="Proteomes" id="UP000076154">
    <property type="component" value="Unassembled WGS sequence"/>
</dbReference>
<evidence type="ECO:0008006" key="4">
    <source>
        <dbReference type="Google" id="ProtNLM"/>
    </source>
</evidence>
<dbReference type="AlphaFoldDB" id="A0A369JV95"/>
<name>A0A369JV95_HYPMA</name>
<accession>A0A369JV95</accession>
<feature type="signal peptide" evidence="1">
    <location>
        <begin position="1"/>
        <end position="19"/>
    </location>
</feature>
<dbReference type="InParanoid" id="A0A369JV95"/>
<keyword evidence="3" id="KW-1185">Reference proteome</keyword>
<comment type="caution">
    <text evidence="2">The sequence shown here is derived from an EMBL/GenBank/DDBJ whole genome shotgun (WGS) entry which is preliminary data.</text>
</comment>
<sequence>MLPLYFVLVAFSRPFPLNAFDPKCCNPSHLYAVEDNVPNQMPATSIDFIAHYETCILHWRVET</sequence>
<evidence type="ECO:0000256" key="1">
    <source>
        <dbReference type="SAM" id="SignalP"/>
    </source>
</evidence>
<evidence type="ECO:0000313" key="2">
    <source>
        <dbReference type="EMBL" id="RDB25262.1"/>
    </source>
</evidence>
<evidence type="ECO:0000313" key="3">
    <source>
        <dbReference type="Proteomes" id="UP000076154"/>
    </source>
</evidence>
<gene>
    <name evidence="2" type="ORF">Hypma_007592</name>
</gene>
<feature type="chain" id="PRO_5016744032" description="Secreted protein" evidence="1">
    <location>
        <begin position="20"/>
        <end position="63"/>
    </location>
</feature>
<organism evidence="2 3">
    <name type="scientific">Hypsizygus marmoreus</name>
    <name type="common">White beech mushroom</name>
    <name type="synonym">Agaricus marmoreus</name>
    <dbReference type="NCBI Taxonomy" id="39966"/>
    <lineage>
        <taxon>Eukaryota</taxon>
        <taxon>Fungi</taxon>
        <taxon>Dikarya</taxon>
        <taxon>Basidiomycota</taxon>
        <taxon>Agaricomycotina</taxon>
        <taxon>Agaricomycetes</taxon>
        <taxon>Agaricomycetidae</taxon>
        <taxon>Agaricales</taxon>
        <taxon>Tricholomatineae</taxon>
        <taxon>Lyophyllaceae</taxon>
        <taxon>Hypsizygus</taxon>
    </lineage>
</organism>